<dbReference type="Gene3D" id="1.50.10.20">
    <property type="match status" value="1"/>
</dbReference>
<sequence>MSKIKNLRIFKFILKDIFNKKTVISPNKFHLKKAIEWLQYACSCSGDDGISEGYSLLDGWKVSNLEVSGSIISTLLEYNKVYDLCNGRNYFELAKGIADWLCSIQFKSGAFRFRIIDDEGNKPSVFSTGRILSGLIDIYEESKNELYMSAIIKAGNYLVKKIQEDGSWIEQCYDNNVHSFNIMTSWALLKLYKLNGDIKYKKTAISNVYWTYKQKRRNFWFSNTAPNFDDSSSLQYILYVARGFLECGLILDNDSVSRVALDIVYVLSQYFNSEMNIPMVFTDKWYSLSEDCYSAYIAQLSVLLLRLYEVYDIRKYMVYALRLNDYLKSIQIMNKKRNIDGAIKDSNPIWGGYTPFTFSSITTNVFCDALMFENKCY</sequence>
<protein>
    <recommendedName>
        <fullName evidence="2">Squalene cyclase C-terminal domain-containing protein</fullName>
    </recommendedName>
</protein>
<dbReference type="AlphaFoldDB" id="A0A0F9NE67"/>
<dbReference type="SUPFAM" id="SSF48208">
    <property type="entry name" value="Six-hairpin glycosidases"/>
    <property type="match status" value="1"/>
</dbReference>
<comment type="caution">
    <text evidence="1">The sequence shown here is derived from an EMBL/GenBank/DDBJ whole genome shotgun (WGS) entry which is preliminary data.</text>
</comment>
<reference evidence="1" key="1">
    <citation type="journal article" date="2015" name="Nature">
        <title>Complex archaea that bridge the gap between prokaryotes and eukaryotes.</title>
        <authorList>
            <person name="Spang A."/>
            <person name="Saw J.H."/>
            <person name="Jorgensen S.L."/>
            <person name="Zaremba-Niedzwiedzka K."/>
            <person name="Martijn J."/>
            <person name="Lind A.E."/>
            <person name="van Eijk R."/>
            <person name="Schleper C."/>
            <person name="Guy L."/>
            <person name="Ettema T.J."/>
        </authorList>
    </citation>
    <scope>NUCLEOTIDE SEQUENCE</scope>
</reference>
<organism evidence="1">
    <name type="scientific">marine sediment metagenome</name>
    <dbReference type="NCBI Taxonomy" id="412755"/>
    <lineage>
        <taxon>unclassified sequences</taxon>
        <taxon>metagenomes</taxon>
        <taxon>ecological metagenomes</taxon>
    </lineage>
</organism>
<dbReference type="InterPro" id="IPR008928">
    <property type="entry name" value="6-hairpin_glycosidase_sf"/>
</dbReference>
<dbReference type="GO" id="GO:0005975">
    <property type="term" value="P:carbohydrate metabolic process"/>
    <property type="evidence" value="ECO:0007669"/>
    <property type="project" value="InterPro"/>
</dbReference>
<name>A0A0F9NE67_9ZZZZ</name>
<evidence type="ECO:0008006" key="2">
    <source>
        <dbReference type="Google" id="ProtNLM"/>
    </source>
</evidence>
<proteinExistence type="predicted"/>
<gene>
    <name evidence="1" type="ORF">LCGC14_1273010</name>
</gene>
<dbReference type="EMBL" id="LAZR01007163">
    <property type="protein sequence ID" value="KKM87030.1"/>
    <property type="molecule type" value="Genomic_DNA"/>
</dbReference>
<evidence type="ECO:0000313" key="1">
    <source>
        <dbReference type="EMBL" id="KKM87030.1"/>
    </source>
</evidence>
<accession>A0A0F9NE67</accession>